<keyword evidence="12" id="KW-1185">Reference proteome</keyword>
<dbReference type="CDD" id="cd05009">
    <property type="entry name" value="SIS_GlmS_GlmD_2"/>
    <property type="match status" value="1"/>
</dbReference>
<dbReference type="InterPro" id="IPR047084">
    <property type="entry name" value="GFAT_N"/>
</dbReference>
<dbReference type="Proteomes" id="UP001597214">
    <property type="component" value="Unassembled WGS sequence"/>
</dbReference>
<dbReference type="HAMAP" id="MF_00164">
    <property type="entry name" value="GlmS"/>
    <property type="match status" value="1"/>
</dbReference>
<dbReference type="EMBL" id="JBHUEM010000021">
    <property type="protein sequence ID" value="MFD1737591.1"/>
    <property type="molecule type" value="Genomic_DNA"/>
</dbReference>
<dbReference type="NCBIfam" id="NF001484">
    <property type="entry name" value="PRK00331.1"/>
    <property type="match status" value="1"/>
</dbReference>
<keyword evidence="4 8" id="KW-0032">Aminotransferase</keyword>
<evidence type="ECO:0000256" key="6">
    <source>
        <dbReference type="ARBA" id="ARBA00022737"/>
    </source>
</evidence>
<dbReference type="Pfam" id="PF01380">
    <property type="entry name" value="SIS"/>
    <property type="match status" value="2"/>
</dbReference>
<dbReference type="EC" id="2.6.1.16" evidence="2 8"/>
<feature type="initiator methionine" description="Removed" evidence="8">
    <location>
        <position position="1"/>
    </location>
</feature>
<dbReference type="InterPro" id="IPR005855">
    <property type="entry name" value="GFAT"/>
</dbReference>
<dbReference type="Gene3D" id="3.60.20.10">
    <property type="entry name" value="Glutamine Phosphoribosylpyrophosphate, subunit 1, domain 1"/>
    <property type="match status" value="1"/>
</dbReference>
<evidence type="ECO:0000256" key="8">
    <source>
        <dbReference type="HAMAP-Rule" id="MF_00164"/>
    </source>
</evidence>
<evidence type="ECO:0000313" key="12">
    <source>
        <dbReference type="Proteomes" id="UP001597214"/>
    </source>
</evidence>
<dbReference type="CDD" id="cd05008">
    <property type="entry name" value="SIS_GlmS_GlmD_1"/>
    <property type="match status" value="1"/>
</dbReference>
<dbReference type="NCBIfam" id="TIGR01135">
    <property type="entry name" value="glmS"/>
    <property type="match status" value="1"/>
</dbReference>
<dbReference type="Pfam" id="PF13522">
    <property type="entry name" value="GATase_6"/>
    <property type="match status" value="1"/>
</dbReference>
<comment type="subcellular location">
    <subcellularLocation>
        <location evidence="8">Cytoplasm</location>
    </subcellularLocation>
</comment>
<feature type="domain" description="Glutamine amidotransferase type-2" evidence="9">
    <location>
        <begin position="2"/>
        <end position="217"/>
    </location>
</feature>
<dbReference type="PROSITE" id="PS51464">
    <property type="entry name" value="SIS"/>
    <property type="match status" value="2"/>
</dbReference>
<dbReference type="PANTHER" id="PTHR10937:SF0">
    <property type="entry name" value="GLUTAMINE--FRUCTOSE-6-PHOSPHATE TRANSAMINASE (ISOMERIZING)"/>
    <property type="match status" value="1"/>
</dbReference>
<sequence>MCGIVGYIGEQDSKEILLRGLEKLEYRGYDSAGIAVLNHNGVHVFKEKGRIAVLREIVDASVSAPIGIGHTRWATHGVPSKVNAHPHQSSTKRFTLVHNGVIENYNHLKRDYLQSVHFESETDTEVIVQLIEQFVDKGLEVESAFRETLKLLKGSYALGLLDNQDQDTIYVAKNKSPLLIGLGKGFNVVASDAMAMLQVTDQYVELMDKETVIVKKDSVTIKNLEGTVIERAPYTAELDASDIEKGTYPHYMLKEIDEQPAVVRKIIGNYRNENGELTVDSDIRQAMIGADRIYIIAAGTSYHAGLVGKQYIEKLANVPVEVHISSEFSYNMPLLSEKPLFIFISQSGETADSRAVLVQIKEMGYKALTITNVQGSTLSREADYTLLLHAGPEIAVASTKAYTAQIAVLAILARDTARAKGIDIDFDLSQELGIVASAMETLVDAKEEMEQIARDYLSTTRNCFFIGRGIDYYVGMEGALKLKEISYIQAEGFAGGELKHGTIALIEDGTPIIALATQENVNLGIRGNVKEVVARGANPCIISMKGLNEEDDRYVIPTVHELFTPLVSVIPVQLISYYAALHRECDVDKPRNLAKSVTVE</sequence>
<accession>A0ABW4LSZ2</accession>
<organism evidence="11 12">
    <name type="scientific">Bacillus salitolerans</name>
    <dbReference type="NCBI Taxonomy" id="1437434"/>
    <lineage>
        <taxon>Bacteria</taxon>
        <taxon>Bacillati</taxon>
        <taxon>Bacillota</taxon>
        <taxon>Bacilli</taxon>
        <taxon>Bacillales</taxon>
        <taxon>Bacillaceae</taxon>
        <taxon>Bacillus</taxon>
    </lineage>
</organism>
<dbReference type="PROSITE" id="PS51278">
    <property type="entry name" value="GATASE_TYPE_2"/>
    <property type="match status" value="1"/>
</dbReference>
<keyword evidence="6" id="KW-0677">Repeat</keyword>
<evidence type="ECO:0000256" key="3">
    <source>
        <dbReference type="ARBA" id="ARBA00016090"/>
    </source>
</evidence>
<dbReference type="InterPro" id="IPR035466">
    <property type="entry name" value="GlmS/AgaS_SIS"/>
</dbReference>
<dbReference type="CDD" id="cd00714">
    <property type="entry name" value="GFAT"/>
    <property type="match status" value="1"/>
</dbReference>
<evidence type="ECO:0000256" key="2">
    <source>
        <dbReference type="ARBA" id="ARBA00012916"/>
    </source>
</evidence>
<comment type="subunit">
    <text evidence="8">Homodimer.</text>
</comment>
<protein>
    <recommendedName>
        <fullName evidence="3 8">Glutamine--fructose-6-phosphate aminotransferase [isomerizing]</fullName>
        <ecNumber evidence="2 8">2.6.1.16</ecNumber>
    </recommendedName>
    <alternativeName>
        <fullName evidence="8">D-fructose-6-phosphate amidotransferase</fullName>
    </alternativeName>
    <alternativeName>
        <fullName evidence="8">GFAT</fullName>
    </alternativeName>
    <alternativeName>
        <fullName evidence="8">Glucosamine-6-phosphate synthase</fullName>
    </alternativeName>
    <alternativeName>
        <fullName evidence="8">Hexosephosphate aminotransferase</fullName>
    </alternativeName>
    <alternativeName>
        <fullName evidence="8">L-glutamine--D-fructose-6-phosphate amidotransferase</fullName>
    </alternativeName>
</protein>
<evidence type="ECO:0000259" key="10">
    <source>
        <dbReference type="PROSITE" id="PS51464"/>
    </source>
</evidence>
<evidence type="ECO:0000256" key="1">
    <source>
        <dbReference type="ARBA" id="ARBA00001031"/>
    </source>
</evidence>
<name>A0ABW4LSZ2_9BACI</name>
<gene>
    <name evidence="8 11" type="primary">glmS</name>
    <name evidence="11" type="ORF">ACFSCX_13645</name>
</gene>
<comment type="function">
    <text evidence="8">Catalyzes the first step in hexosamine metabolism, converting fructose-6P into glucosamine-6P using glutamine as a nitrogen source.</text>
</comment>
<dbReference type="PANTHER" id="PTHR10937">
    <property type="entry name" value="GLUCOSAMINE--FRUCTOSE-6-PHOSPHATE AMINOTRANSFERASE, ISOMERIZING"/>
    <property type="match status" value="1"/>
</dbReference>
<evidence type="ECO:0000256" key="5">
    <source>
        <dbReference type="ARBA" id="ARBA00022679"/>
    </source>
</evidence>
<dbReference type="InterPro" id="IPR035490">
    <property type="entry name" value="GlmS/FrlB_SIS"/>
</dbReference>
<evidence type="ECO:0000256" key="7">
    <source>
        <dbReference type="ARBA" id="ARBA00022962"/>
    </source>
</evidence>
<feature type="domain" description="SIS" evidence="10">
    <location>
        <begin position="283"/>
        <end position="422"/>
    </location>
</feature>
<comment type="catalytic activity">
    <reaction evidence="1 8">
        <text>D-fructose 6-phosphate + L-glutamine = D-glucosamine 6-phosphate + L-glutamate</text>
        <dbReference type="Rhea" id="RHEA:13237"/>
        <dbReference type="ChEBI" id="CHEBI:29985"/>
        <dbReference type="ChEBI" id="CHEBI:58359"/>
        <dbReference type="ChEBI" id="CHEBI:58725"/>
        <dbReference type="ChEBI" id="CHEBI:61527"/>
        <dbReference type="EC" id="2.6.1.16"/>
    </reaction>
</comment>
<evidence type="ECO:0000259" key="9">
    <source>
        <dbReference type="PROSITE" id="PS51278"/>
    </source>
</evidence>
<keyword evidence="7" id="KW-0315">Glutamine amidotransferase</keyword>
<proteinExistence type="inferred from homology"/>
<dbReference type="RefSeq" id="WP_377928811.1">
    <property type="nucleotide sequence ID" value="NZ_JBHUEM010000021.1"/>
</dbReference>
<dbReference type="InterPro" id="IPR046348">
    <property type="entry name" value="SIS_dom_sf"/>
</dbReference>
<feature type="domain" description="SIS" evidence="10">
    <location>
        <begin position="452"/>
        <end position="590"/>
    </location>
</feature>
<feature type="active site" description="Nucleophile; for GATase activity" evidence="8">
    <location>
        <position position="2"/>
    </location>
</feature>
<dbReference type="InterPro" id="IPR017932">
    <property type="entry name" value="GATase_2_dom"/>
</dbReference>
<dbReference type="SUPFAM" id="SSF53697">
    <property type="entry name" value="SIS domain"/>
    <property type="match status" value="1"/>
</dbReference>
<evidence type="ECO:0000313" key="11">
    <source>
        <dbReference type="EMBL" id="MFD1737591.1"/>
    </source>
</evidence>
<keyword evidence="8" id="KW-0963">Cytoplasm</keyword>
<reference evidence="12" key="1">
    <citation type="journal article" date="2019" name="Int. J. Syst. Evol. Microbiol.">
        <title>The Global Catalogue of Microorganisms (GCM) 10K type strain sequencing project: providing services to taxonomists for standard genome sequencing and annotation.</title>
        <authorList>
            <consortium name="The Broad Institute Genomics Platform"/>
            <consortium name="The Broad Institute Genome Sequencing Center for Infectious Disease"/>
            <person name="Wu L."/>
            <person name="Ma J."/>
        </authorList>
    </citation>
    <scope>NUCLEOTIDE SEQUENCE [LARGE SCALE GENOMIC DNA]</scope>
    <source>
        <strain evidence="12">CCUG 49339</strain>
    </source>
</reference>
<dbReference type="SUPFAM" id="SSF56235">
    <property type="entry name" value="N-terminal nucleophile aminohydrolases (Ntn hydrolases)"/>
    <property type="match status" value="1"/>
</dbReference>
<dbReference type="GO" id="GO:0004360">
    <property type="term" value="F:glutamine-fructose-6-phosphate transaminase (isomerizing) activity"/>
    <property type="evidence" value="ECO:0007669"/>
    <property type="project" value="UniProtKB-EC"/>
</dbReference>
<dbReference type="InterPro" id="IPR001347">
    <property type="entry name" value="SIS_dom"/>
</dbReference>
<feature type="active site" description="For Fru-6P isomerization activity" evidence="8">
    <location>
        <position position="595"/>
    </location>
</feature>
<comment type="caution">
    <text evidence="11">The sequence shown here is derived from an EMBL/GenBank/DDBJ whole genome shotgun (WGS) entry which is preliminary data.</text>
</comment>
<dbReference type="InterPro" id="IPR029055">
    <property type="entry name" value="Ntn_hydrolases_N"/>
</dbReference>
<dbReference type="Gene3D" id="3.40.50.10490">
    <property type="entry name" value="Glucose-6-phosphate isomerase like protein, domain 1"/>
    <property type="match status" value="2"/>
</dbReference>
<evidence type="ECO:0000256" key="4">
    <source>
        <dbReference type="ARBA" id="ARBA00022576"/>
    </source>
</evidence>
<keyword evidence="5 8" id="KW-0808">Transferase</keyword>